<dbReference type="InterPro" id="IPR005344">
    <property type="entry name" value="TMEM33/Pom33"/>
</dbReference>
<feature type="region of interest" description="Disordered" evidence="6">
    <location>
        <begin position="1"/>
        <end position="31"/>
    </location>
</feature>
<evidence type="ECO:0008006" key="10">
    <source>
        <dbReference type="Google" id="ProtNLM"/>
    </source>
</evidence>
<evidence type="ECO:0000256" key="5">
    <source>
        <dbReference type="ARBA" id="ARBA00023136"/>
    </source>
</evidence>
<evidence type="ECO:0000256" key="3">
    <source>
        <dbReference type="ARBA" id="ARBA00022692"/>
    </source>
</evidence>
<feature type="transmembrane region" description="Helical" evidence="7">
    <location>
        <begin position="50"/>
        <end position="71"/>
    </location>
</feature>
<evidence type="ECO:0000256" key="4">
    <source>
        <dbReference type="ARBA" id="ARBA00022989"/>
    </source>
</evidence>
<sequence length="295" mass="33942">MEAKPEQENDYREGDSTTTKAPPKSSPEQVKNYSGITKLRNFLAPRRLELAMWVTRLLSIFFTLFVIIPLFGNPWLAFRRALILNGITSLLRLYQRLPRPYSLSKLFFAQLILEDSCHYLWYSIMFLYFSPVTFSIIPIMFISSLHVASFTLQMIESVKGRTSKFRGVGSFLYIWTGQTGRMLKTVASAEVFLMGILLLNCCRGNISIIAPFAYYRFLTLRYASKRNHYTRTVFYEMRMLLEKFIGGGSCPRIIAVVLKTGIKIAQLTFTYWEERQVPLSTLQPNFALSCEGGCI</sequence>
<dbReference type="InterPro" id="IPR051645">
    <property type="entry name" value="PER33/POM33_regulator"/>
</dbReference>
<evidence type="ECO:0000313" key="9">
    <source>
        <dbReference type="Proteomes" id="UP001642540"/>
    </source>
</evidence>
<reference evidence="8 9" key="1">
    <citation type="submission" date="2024-08" db="EMBL/GenBank/DDBJ databases">
        <authorList>
            <person name="Cucini C."/>
            <person name="Frati F."/>
        </authorList>
    </citation>
    <scope>NUCLEOTIDE SEQUENCE [LARGE SCALE GENOMIC DNA]</scope>
</reference>
<keyword evidence="9" id="KW-1185">Reference proteome</keyword>
<evidence type="ECO:0000256" key="7">
    <source>
        <dbReference type="SAM" id="Phobius"/>
    </source>
</evidence>
<dbReference type="EMBL" id="CAXLJM020000053">
    <property type="protein sequence ID" value="CAL8116564.1"/>
    <property type="molecule type" value="Genomic_DNA"/>
</dbReference>
<protein>
    <recommendedName>
        <fullName evidence="10">Transmembrane protein 33</fullName>
    </recommendedName>
</protein>
<dbReference type="Pfam" id="PF03661">
    <property type="entry name" value="TMEM33_Pom33"/>
    <property type="match status" value="1"/>
</dbReference>
<comment type="caution">
    <text evidence="8">The sequence shown here is derived from an EMBL/GenBank/DDBJ whole genome shotgun (WGS) entry which is preliminary data.</text>
</comment>
<keyword evidence="5 7" id="KW-0472">Membrane</keyword>
<comment type="similarity">
    <text evidence="2">Belongs to the PER33/POM33 family.</text>
</comment>
<accession>A0ABP1R098</accession>
<feature type="compositionally biased region" description="Polar residues" evidence="6">
    <location>
        <begin position="16"/>
        <end position="31"/>
    </location>
</feature>
<feature type="transmembrane region" description="Helical" evidence="7">
    <location>
        <begin position="191"/>
        <end position="215"/>
    </location>
</feature>
<evidence type="ECO:0000256" key="6">
    <source>
        <dbReference type="SAM" id="MobiDB-lite"/>
    </source>
</evidence>
<dbReference type="Proteomes" id="UP001642540">
    <property type="component" value="Unassembled WGS sequence"/>
</dbReference>
<keyword evidence="4 7" id="KW-1133">Transmembrane helix</keyword>
<comment type="subcellular location">
    <subcellularLocation>
        <location evidence="1">Membrane</location>
        <topology evidence="1">Multi-pass membrane protein</topology>
    </subcellularLocation>
</comment>
<evidence type="ECO:0000256" key="1">
    <source>
        <dbReference type="ARBA" id="ARBA00004141"/>
    </source>
</evidence>
<organism evidence="8 9">
    <name type="scientific">Orchesella dallaii</name>
    <dbReference type="NCBI Taxonomy" id="48710"/>
    <lineage>
        <taxon>Eukaryota</taxon>
        <taxon>Metazoa</taxon>
        <taxon>Ecdysozoa</taxon>
        <taxon>Arthropoda</taxon>
        <taxon>Hexapoda</taxon>
        <taxon>Collembola</taxon>
        <taxon>Entomobryomorpha</taxon>
        <taxon>Entomobryoidea</taxon>
        <taxon>Orchesellidae</taxon>
        <taxon>Orchesellinae</taxon>
        <taxon>Orchesella</taxon>
    </lineage>
</organism>
<dbReference type="PANTHER" id="PTHR12703">
    <property type="entry name" value="TRANSMEMBRANE PROTEIN 33"/>
    <property type="match status" value="1"/>
</dbReference>
<evidence type="ECO:0000313" key="8">
    <source>
        <dbReference type="EMBL" id="CAL8116564.1"/>
    </source>
</evidence>
<dbReference type="PANTHER" id="PTHR12703:SF4">
    <property type="entry name" value="TRANSMEMBRANE PROTEIN 33"/>
    <property type="match status" value="1"/>
</dbReference>
<name>A0ABP1R098_9HEXA</name>
<feature type="compositionally biased region" description="Basic and acidic residues" evidence="6">
    <location>
        <begin position="1"/>
        <end position="15"/>
    </location>
</feature>
<proteinExistence type="inferred from homology"/>
<keyword evidence="3 7" id="KW-0812">Transmembrane</keyword>
<evidence type="ECO:0000256" key="2">
    <source>
        <dbReference type="ARBA" id="ARBA00007322"/>
    </source>
</evidence>
<gene>
    <name evidence="8" type="ORF">ODALV1_LOCUS17337</name>
</gene>